<gene>
    <name evidence="1" type="ORF">H6G81_13195</name>
</gene>
<evidence type="ECO:0000313" key="2">
    <source>
        <dbReference type="Proteomes" id="UP000660380"/>
    </source>
</evidence>
<organism evidence="1 2">
    <name type="scientific">Scytonema hofmannii FACHB-248</name>
    <dbReference type="NCBI Taxonomy" id="1842502"/>
    <lineage>
        <taxon>Bacteria</taxon>
        <taxon>Bacillati</taxon>
        <taxon>Cyanobacteriota</taxon>
        <taxon>Cyanophyceae</taxon>
        <taxon>Nostocales</taxon>
        <taxon>Scytonemataceae</taxon>
        <taxon>Scytonema</taxon>
    </lineage>
</organism>
<dbReference type="EMBL" id="JACJTA010000023">
    <property type="protein sequence ID" value="MBD2605461.1"/>
    <property type="molecule type" value="Genomic_DNA"/>
</dbReference>
<reference evidence="1 2" key="1">
    <citation type="journal article" date="2020" name="ISME J.">
        <title>Comparative genomics reveals insights into cyanobacterial evolution and habitat adaptation.</title>
        <authorList>
            <person name="Chen M.Y."/>
            <person name="Teng W.K."/>
            <person name="Zhao L."/>
            <person name="Hu C.X."/>
            <person name="Zhou Y.K."/>
            <person name="Han B.P."/>
            <person name="Song L.R."/>
            <person name="Shu W.S."/>
        </authorList>
    </citation>
    <scope>NUCLEOTIDE SEQUENCE [LARGE SCALE GENOMIC DNA]</scope>
    <source>
        <strain evidence="1 2">FACHB-248</strain>
    </source>
</reference>
<dbReference type="Proteomes" id="UP000660380">
    <property type="component" value="Unassembled WGS sequence"/>
</dbReference>
<name>A0ABR8GQF7_9CYAN</name>
<accession>A0ABR8GQF7</accession>
<sequence>MPQLIAIADLEKAAQRFGKREKLAYQKTLDILKVVQQQIPSGAEIALL</sequence>
<dbReference type="RefSeq" id="WP_186227646.1">
    <property type="nucleotide sequence ID" value="NZ_JACJTA010000023.1"/>
</dbReference>
<protein>
    <submittedName>
        <fullName evidence="1">Uncharacterized protein</fullName>
    </submittedName>
</protein>
<evidence type="ECO:0000313" key="1">
    <source>
        <dbReference type="EMBL" id="MBD2605461.1"/>
    </source>
</evidence>
<keyword evidence="2" id="KW-1185">Reference proteome</keyword>
<comment type="caution">
    <text evidence="1">The sequence shown here is derived from an EMBL/GenBank/DDBJ whole genome shotgun (WGS) entry which is preliminary data.</text>
</comment>
<proteinExistence type="predicted"/>